<dbReference type="Proteomes" id="UP000602050">
    <property type="component" value="Unassembled WGS sequence"/>
</dbReference>
<evidence type="ECO:0000313" key="4">
    <source>
        <dbReference type="EMBL" id="GGH67819.1"/>
    </source>
</evidence>
<comment type="caution">
    <text evidence="4">The sequence shown here is derived from an EMBL/GenBank/DDBJ whole genome shotgun (WGS) entry which is preliminary data.</text>
</comment>
<dbReference type="Gene3D" id="1.10.12.10">
    <property type="entry name" value="Lyase 2-enoyl-coa Hydratase, Chain A, domain 2"/>
    <property type="match status" value="1"/>
</dbReference>
<dbReference type="InterPro" id="IPR001753">
    <property type="entry name" value="Enoyl-CoA_hydra/iso"/>
</dbReference>
<dbReference type="CDD" id="cd06558">
    <property type="entry name" value="crotonase-like"/>
    <property type="match status" value="1"/>
</dbReference>
<dbReference type="GO" id="GO:0016836">
    <property type="term" value="F:hydro-lyase activity"/>
    <property type="evidence" value="ECO:0007669"/>
    <property type="project" value="UniProtKB-ARBA"/>
</dbReference>
<protein>
    <submittedName>
        <fullName evidence="4">3-hydroxybutyryl-CoA dehydratase</fullName>
    </submittedName>
</protein>
<gene>
    <name evidence="4" type="primary">fadB</name>
    <name evidence="4" type="ORF">GCM10010978_00170</name>
</gene>
<comment type="similarity">
    <text evidence="1 3">Belongs to the enoyl-CoA hydratase/isomerase family.</text>
</comment>
<dbReference type="RefSeq" id="WP_188390320.1">
    <property type="nucleotide sequence ID" value="NZ_BMEV01000001.1"/>
</dbReference>
<keyword evidence="5" id="KW-1185">Reference proteome</keyword>
<dbReference type="EMBL" id="BMEV01000001">
    <property type="protein sequence ID" value="GGH67819.1"/>
    <property type="molecule type" value="Genomic_DNA"/>
</dbReference>
<dbReference type="FunFam" id="1.10.12.10:FF:000001">
    <property type="entry name" value="Probable enoyl-CoA hydratase, mitochondrial"/>
    <property type="match status" value="1"/>
</dbReference>
<dbReference type="Pfam" id="PF00378">
    <property type="entry name" value="ECH_1"/>
    <property type="match status" value="1"/>
</dbReference>
<evidence type="ECO:0000313" key="5">
    <source>
        <dbReference type="Proteomes" id="UP000602050"/>
    </source>
</evidence>
<dbReference type="PROSITE" id="PS00166">
    <property type="entry name" value="ENOYL_COA_HYDRATASE"/>
    <property type="match status" value="1"/>
</dbReference>
<reference evidence="4" key="2">
    <citation type="submission" date="2020-09" db="EMBL/GenBank/DDBJ databases">
        <authorList>
            <person name="Sun Q."/>
            <person name="Zhou Y."/>
        </authorList>
    </citation>
    <scope>NUCLEOTIDE SEQUENCE</scope>
    <source>
        <strain evidence="4">CGMCC 1.12360</strain>
    </source>
</reference>
<dbReference type="AlphaFoldDB" id="A0A8J2ZP54"/>
<dbReference type="InterPro" id="IPR014748">
    <property type="entry name" value="Enoyl-CoA_hydra_C"/>
</dbReference>
<dbReference type="InterPro" id="IPR018376">
    <property type="entry name" value="Enoyl-CoA_hyd/isom_CS"/>
</dbReference>
<dbReference type="PANTHER" id="PTHR11941:SF54">
    <property type="entry name" value="ENOYL-COA HYDRATASE, MITOCHONDRIAL"/>
    <property type="match status" value="1"/>
</dbReference>
<accession>A0A8J2ZP54</accession>
<evidence type="ECO:0000256" key="1">
    <source>
        <dbReference type="ARBA" id="ARBA00005254"/>
    </source>
</evidence>
<organism evidence="4 5">
    <name type="scientific">Compostibacillus humi</name>
    <dbReference type="NCBI Taxonomy" id="1245525"/>
    <lineage>
        <taxon>Bacteria</taxon>
        <taxon>Bacillati</taxon>
        <taxon>Bacillota</taxon>
        <taxon>Bacilli</taxon>
        <taxon>Bacillales</taxon>
        <taxon>Bacillaceae</taxon>
        <taxon>Compostibacillus</taxon>
    </lineage>
</organism>
<reference evidence="4" key="1">
    <citation type="journal article" date="2014" name="Int. J. Syst. Evol. Microbiol.">
        <title>Complete genome sequence of Corynebacterium casei LMG S-19264T (=DSM 44701T), isolated from a smear-ripened cheese.</title>
        <authorList>
            <consortium name="US DOE Joint Genome Institute (JGI-PGF)"/>
            <person name="Walter F."/>
            <person name="Albersmeier A."/>
            <person name="Kalinowski J."/>
            <person name="Ruckert C."/>
        </authorList>
    </citation>
    <scope>NUCLEOTIDE SEQUENCE</scope>
    <source>
        <strain evidence="4">CGMCC 1.12360</strain>
    </source>
</reference>
<sequence>MGEYETIRIQQNEANKGIFILELNRPESLNAMNTQMGKELIQSLTELAYNKEIRVLIVTGSGDRGFCVGADLKERNGMSKDEWKKQHDIFERASELLREFPYPVIAALNGYALGGGLELALGCDMRIAANHAKLGLPEAKVGLIPGIGGTQLLPRTIPVGLAKEMLYRGSHISAERALQLGLVNAICDKEELLDTALEIARDIAKNAPLSLKAIKQAVNQGLQTDIHTALTIELSHYYTCANSEDRLEGIRAFNEKREPNWQGK</sequence>
<dbReference type="Gene3D" id="3.90.226.10">
    <property type="entry name" value="2-enoyl-CoA Hydratase, Chain A, domain 1"/>
    <property type="match status" value="1"/>
</dbReference>
<dbReference type="InterPro" id="IPR029045">
    <property type="entry name" value="ClpP/crotonase-like_dom_sf"/>
</dbReference>
<evidence type="ECO:0000256" key="3">
    <source>
        <dbReference type="RuleBase" id="RU003707"/>
    </source>
</evidence>
<dbReference type="GO" id="GO:0006635">
    <property type="term" value="P:fatty acid beta-oxidation"/>
    <property type="evidence" value="ECO:0007669"/>
    <property type="project" value="TreeGrafter"/>
</dbReference>
<keyword evidence="2" id="KW-0456">Lyase</keyword>
<dbReference type="FunFam" id="3.90.226.10:FF:000009">
    <property type="entry name" value="Carnitinyl-CoA dehydratase"/>
    <property type="match status" value="1"/>
</dbReference>
<name>A0A8J2ZP54_9BACI</name>
<proteinExistence type="inferred from homology"/>
<evidence type="ECO:0000256" key="2">
    <source>
        <dbReference type="ARBA" id="ARBA00023239"/>
    </source>
</evidence>
<dbReference type="SUPFAM" id="SSF52096">
    <property type="entry name" value="ClpP/crotonase"/>
    <property type="match status" value="1"/>
</dbReference>
<dbReference type="PANTHER" id="PTHR11941">
    <property type="entry name" value="ENOYL-COA HYDRATASE-RELATED"/>
    <property type="match status" value="1"/>
</dbReference>